<dbReference type="Proteomes" id="UP001215956">
    <property type="component" value="Unassembled WGS sequence"/>
</dbReference>
<accession>A0ABT5XGA7</accession>
<dbReference type="EMBL" id="JARFPL010000026">
    <property type="protein sequence ID" value="MDF0593661.1"/>
    <property type="molecule type" value="Genomic_DNA"/>
</dbReference>
<gene>
    <name evidence="1" type="ORF">P0O24_08700</name>
</gene>
<evidence type="ECO:0000313" key="1">
    <source>
        <dbReference type="EMBL" id="MDF0593661.1"/>
    </source>
</evidence>
<sequence>MEIRLFLDVNGDGRYTDKKSAGDNWVKSRANIWDGVDLSGSDWTELDAFDQRFQFQDRNSVEIGDLAGCQDHFGPAGVVRIWITLYGIGDVGGSCLIDYIRLGSYTLSFEPLEDQVTKVGKPKRISQGGKITYTITYGNDLLEPITNLVIVEDFDPRMSLLSADPPPDPGTKNVWTIGTLLPGEYGKIVLVMKMEKQNFVADLEGRVSGNGFVSVRRRFTTDRSPHLIVNQVRISCDQFERRGRVETPVRSIVGTTLSFSEHGSGEYESEEISSYRSSRMKMERSFDAVKEPVAINLSFGRALGYNSSWHATHICIDDKRGSIIRERYLYAENLNLTGQAEVRSTRLKLGSVSNFTGTAIYDIESHTKDRDAAITSLFRGSYSLKSGSDVYK</sequence>
<reference evidence="1 2" key="1">
    <citation type="submission" date="2023-03" db="EMBL/GenBank/DDBJ databases">
        <title>Whole genome sequencing of Methanotrichaceae archaeon M04Ac.</title>
        <authorList>
            <person name="Khomyakova M.A."/>
            <person name="Merkel A.Y."/>
            <person name="Slobodkin A.I."/>
        </authorList>
    </citation>
    <scope>NUCLEOTIDE SEQUENCE [LARGE SCALE GENOMIC DNA]</scope>
    <source>
        <strain evidence="1 2">M04Ac</strain>
    </source>
</reference>
<keyword evidence="2" id="KW-1185">Reference proteome</keyword>
<comment type="caution">
    <text evidence="1">The sequence shown here is derived from an EMBL/GenBank/DDBJ whole genome shotgun (WGS) entry which is preliminary data.</text>
</comment>
<protein>
    <recommendedName>
        <fullName evidence="3">DUF11 domain-containing protein</fullName>
    </recommendedName>
</protein>
<evidence type="ECO:0008006" key="3">
    <source>
        <dbReference type="Google" id="ProtNLM"/>
    </source>
</evidence>
<evidence type="ECO:0000313" key="2">
    <source>
        <dbReference type="Proteomes" id="UP001215956"/>
    </source>
</evidence>
<dbReference type="RefSeq" id="WP_316969365.1">
    <property type="nucleotide sequence ID" value="NZ_JARFPL010000026.1"/>
</dbReference>
<organism evidence="1 2">
    <name type="scientific">Candidatus Methanocrinis alkalitolerans</name>
    <dbReference type="NCBI Taxonomy" id="3033395"/>
    <lineage>
        <taxon>Archaea</taxon>
        <taxon>Methanobacteriati</taxon>
        <taxon>Methanobacteriota</taxon>
        <taxon>Stenosarchaea group</taxon>
        <taxon>Methanomicrobia</taxon>
        <taxon>Methanotrichales</taxon>
        <taxon>Methanotrichaceae</taxon>
        <taxon>Methanocrinis</taxon>
    </lineage>
</organism>
<proteinExistence type="predicted"/>
<name>A0ABT5XGA7_9EURY</name>